<dbReference type="InterPro" id="IPR000639">
    <property type="entry name" value="Epox_hydrolase-like"/>
</dbReference>
<dbReference type="Proteomes" id="UP000295238">
    <property type="component" value="Unassembled WGS sequence"/>
</dbReference>
<dbReference type="RefSeq" id="WP_133317982.1">
    <property type="nucleotide sequence ID" value="NZ_SMTL01000007.1"/>
</dbReference>
<comment type="caution">
    <text evidence="2">The sequence shown here is derived from an EMBL/GenBank/DDBJ whole genome shotgun (WGS) entry which is preliminary data.</text>
</comment>
<dbReference type="Pfam" id="PF00561">
    <property type="entry name" value="Abhydrolase_1"/>
    <property type="match status" value="1"/>
</dbReference>
<dbReference type="GO" id="GO:0016787">
    <property type="term" value="F:hydrolase activity"/>
    <property type="evidence" value="ECO:0007669"/>
    <property type="project" value="UniProtKB-KW"/>
</dbReference>
<feature type="domain" description="AB hydrolase-1" evidence="1">
    <location>
        <begin position="23"/>
        <end position="270"/>
    </location>
</feature>
<dbReference type="OrthoDB" id="9780765at2"/>
<evidence type="ECO:0000313" key="3">
    <source>
        <dbReference type="Proteomes" id="UP000295238"/>
    </source>
</evidence>
<dbReference type="InterPro" id="IPR029058">
    <property type="entry name" value="AB_hydrolase_fold"/>
</dbReference>
<dbReference type="Gene3D" id="3.40.50.1820">
    <property type="entry name" value="alpha/beta hydrolase"/>
    <property type="match status" value="1"/>
</dbReference>
<dbReference type="InterPro" id="IPR050266">
    <property type="entry name" value="AB_hydrolase_sf"/>
</dbReference>
<dbReference type="InterPro" id="IPR000073">
    <property type="entry name" value="AB_hydrolase_1"/>
</dbReference>
<keyword evidence="2" id="KW-0378">Hydrolase</keyword>
<proteinExistence type="predicted"/>
<dbReference type="PANTHER" id="PTHR43798">
    <property type="entry name" value="MONOACYLGLYCEROL LIPASE"/>
    <property type="match status" value="1"/>
</dbReference>
<keyword evidence="3" id="KW-1185">Reference proteome</keyword>
<dbReference type="SUPFAM" id="SSF53474">
    <property type="entry name" value="alpha/beta-Hydrolases"/>
    <property type="match status" value="1"/>
</dbReference>
<accession>A0A4R5UA37</accession>
<dbReference type="PANTHER" id="PTHR43798:SF33">
    <property type="entry name" value="HYDROLASE, PUTATIVE (AFU_ORTHOLOGUE AFUA_2G14860)-RELATED"/>
    <property type="match status" value="1"/>
</dbReference>
<dbReference type="GO" id="GO:0016020">
    <property type="term" value="C:membrane"/>
    <property type="evidence" value="ECO:0007669"/>
    <property type="project" value="TreeGrafter"/>
</dbReference>
<dbReference type="PRINTS" id="PR00412">
    <property type="entry name" value="EPOXHYDRLASE"/>
</dbReference>
<evidence type="ECO:0000313" key="2">
    <source>
        <dbReference type="EMBL" id="TDK31266.1"/>
    </source>
</evidence>
<dbReference type="EMBL" id="SMTL01000007">
    <property type="protein sequence ID" value="TDK31266.1"/>
    <property type="molecule type" value="Genomic_DNA"/>
</dbReference>
<organism evidence="2 3">
    <name type="scientific">Rhizobium deserti</name>
    <dbReference type="NCBI Taxonomy" id="2547961"/>
    <lineage>
        <taxon>Bacteria</taxon>
        <taxon>Pseudomonadati</taxon>
        <taxon>Pseudomonadota</taxon>
        <taxon>Alphaproteobacteria</taxon>
        <taxon>Hyphomicrobiales</taxon>
        <taxon>Rhizobiaceae</taxon>
        <taxon>Rhizobium/Agrobacterium group</taxon>
        <taxon>Rhizobium</taxon>
    </lineage>
</organism>
<name>A0A4R5UA37_9HYPH</name>
<sequence>MKFVKTDVLEIGYLEVGPPNGEPVILLHGFPYDAHAYDQVMSSLSARGFRCLAPFLRGYGPTRFLSDQTFRSGQQGALAADLLAFMDAMAIPTSLLGGYDWGGRAASIVAALWPERVKGLVSCGRLYNIQSISNALRSAPPEEEQKLWYVYYLNTERGRVGLLENRRAFCRHIWSTWSPTWRFDTATYERTLASFDNPDFVAVVCHSYRHRLGGVPGDPLYERIEALAADRPKIAVPTIVLQGNDDTLNPPLLSDTDRGQYTAAFERRIVCGVGHNVPQEDPEAFTAALLAL</sequence>
<gene>
    <name evidence="2" type="ORF">E2F50_20200</name>
</gene>
<dbReference type="AlphaFoldDB" id="A0A4R5UA37"/>
<reference evidence="2 3" key="1">
    <citation type="submission" date="2019-03" db="EMBL/GenBank/DDBJ databases">
        <title>Rhizobium sp. nov., an bacterium isolated from biocrust in Mu Us Desert.</title>
        <authorList>
            <person name="Lixiong L."/>
        </authorList>
    </citation>
    <scope>NUCLEOTIDE SEQUENCE [LARGE SCALE GENOMIC DNA]</scope>
    <source>
        <strain evidence="2 3">SPY-1</strain>
    </source>
</reference>
<protein>
    <submittedName>
        <fullName evidence="2">Alpha/beta hydrolase</fullName>
    </submittedName>
</protein>
<evidence type="ECO:0000259" key="1">
    <source>
        <dbReference type="Pfam" id="PF00561"/>
    </source>
</evidence>